<accession>A0A2H0KGK4</accession>
<keyword evidence="2 7" id="KW-0963">Cytoplasm</keyword>
<gene>
    <name evidence="11" type="ORF">COV89_00820</name>
</gene>
<dbReference type="Proteomes" id="UP000231371">
    <property type="component" value="Unassembled WGS sequence"/>
</dbReference>
<dbReference type="InterPro" id="IPR006543">
    <property type="entry name" value="Histidinol-phos"/>
</dbReference>
<dbReference type="InterPro" id="IPR006549">
    <property type="entry name" value="HAD-SF_hydro_IIIA"/>
</dbReference>
<dbReference type="AlphaFoldDB" id="A0A2H0KGK4"/>
<dbReference type="PANTHER" id="PTHR42891">
    <property type="entry name" value="D-GLYCERO-BETA-D-MANNO-HEPTOSE-1,7-BISPHOSPHATE 7-PHOSPHATASE"/>
    <property type="match status" value="1"/>
</dbReference>
<keyword evidence="10" id="KW-0862">Zinc</keyword>
<dbReference type="PIRSF" id="PIRSF004682">
    <property type="entry name" value="GmhB"/>
    <property type="match status" value="1"/>
</dbReference>
<proteinExistence type="inferred from homology"/>
<evidence type="ECO:0000256" key="2">
    <source>
        <dbReference type="ARBA" id="ARBA00022490"/>
    </source>
</evidence>
<keyword evidence="5 7" id="KW-0119">Carbohydrate metabolism</keyword>
<dbReference type="GO" id="GO:0046872">
    <property type="term" value="F:metal ion binding"/>
    <property type="evidence" value="ECO:0007669"/>
    <property type="project" value="UniProtKB-KW"/>
</dbReference>
<dbReference type="NCBIfam" id="TIGR01656">
    <property type="entry name" value="Histidinol-ppas"/>
    <property type="match status" value="1"/>
</dbReference>
<keyword evidence="3 10" id="KW-0479">Metal-binding</keyword>
<comment type="caution">
    <text evidence="11">The sequence shown here is derived from an EMBL/GenBank/DDBJ whole genome shotgun (WGS) entry which is preliminary data.</text>
</comment>
<comment type="cofactor">
    <cofactor evidence="10">
        <name>Zn(2+)</name>
        <dbReference type="ChEBI" id="CHEBI:29105"/>
    </cofactor>
</comment>
<feature type="binding site" evidence="10">
    <location>
        <position position="106"/>
    </location>
    <ligand>
        <name>Zn(2+)</name>
        <dbReference type="ChEBI" id="CHEBI:29105"/>
    </ligand>
</feature>
<organism evidence="11 12">
    <name type="scientific">Candidatus Shapirobacteria bacterium CG11_big_fil_rev_8_21_14_0_20_40_12</name>
    <dbReference type="NCBI Taxonomy" id="1974889"/>
    <lineage>
        <taxon>Bacteria</taxon>
        <taxon>Candidatus Shapironibacteriota</taxon>
    </lineage>
</organism>
<evidence type="ECO:0000256" key="1">
    <source>
        <dbReference type="ARBA" id="ARBA00004496"/>
    </source>
</evidence>
<evidence type="ECO:0000256" key="9">
    <source>
        <dbReference type="PIRSR" id="PIRSR004682-3"/>
    </source>
</evidence>
<dbReference type="GO" id="GO:0005737">
    <property type="term" value="C:cytoplasm"/>
    <property type="evidence" value="ECO:0007669"/>
    <property type="project" value="UniProtKB-SubCell"/>
</dbReference>
<dbReference type="PANTHER" id="PTHR42891:SF1">
    <property type="entry name" value="D-GLYCERO-BETA-D-MANNO-HEPTOSE-1,7-BISPHOSPHATE 7-PHOSPHATASE"/>
    <property type="match status" value="1"/>
</dbReference>
<evidence type="ECO:0000256" key="3">
    <source>
        <dbReference type="ARBA" id="ARBA00022723"/>
    </source>
</evidence>
<dbReference type="EMBL" id="PCVI01000014">
    <property type="protein sequence ID" value="PIQ70372.1"/>
    <property type="molecule type" value="Genomic_DNA"/>
</dbReference>
<reference evidence="11 12" key="1">
    <citation type="submission" date="2017-09" db="EMBL/GenBank/DDBJ databases">
        <title>Depth-based differentiation of microbial function through sediment-hosted aquifers and enrichment of novel symbionts in the deep terrestrial subsurface.</title>
        <authorList>
            <person name="Probst A.J."/>
            <person name="Ladd B."/>
            <person name="Jarett J.K."/>
            <person name="Geller-Mcgrath D.E."/>
            <person name="Sieber C.M."/>
            <person name="Emerson J.B."/>
            <person name="Anantharaman K."/>
            <person name="Thomas B.C."/>
            <person name="Malmstrom R."/>
            <person name="Stieglmeier M."/>
            <person name="Klingl A."/>
            <person name="Woyke T."/>
            <person name="Ryan C.M."/>
            <person name="Banfield J.F."/>
        </authorList>
    </citation>
    <scope>NUCLEOTIDE SEQUENCE [LARGE SCALE GENOMIC DNA]</scope>
    <source>
        <strain evidence="11">CG11_big_fil_rev_8_21_14_0_20_40_12</strain>
    </source>
</reference>
<dbReference type="NCBIfam" id="TIGR01662">
    <property type="entry name" value="HAD-SF-IIIA"/>
    <property type="match status" value="1"/>
</dbReference>
<dbReference type="SUPFAM" id="SSF56784">
    <property type="entry name" value="HAD-like"/>
    <property type="match status" value="1"/>
</dbReference>
<dbReference type="Pfam" id="PF13242">
    <property type="entry name" value="Hydrolase_like"/>
    <property type="match status" value="1"/>
</dbReference>
<feature type="binding site" evidence="10">
    <location>
        <position position="89"/>
    </location>
    <ligand>
        <name>Zn(2+)</name>
        <dbReference type="ChEBI" id="CHEBI:29105"/>
    </ligand>
</feature>
<evidence type="ECO:0000256" key="10">
    <source>
        <dbReference type="PIRSR" id="PIRSR004682-4"/>
    </source>
</evidence>
<sequence>MKKAVFLDRDGVINKEVDVLRSFKQLRLLPGVAQAIRQLNKLSFLIIIVTNQPVIARGWLTEEEVDAIHNVLIKRLVQKGARIDVIYYCPHHPNANLKKYRRHCRCRKPNIGLIKKAVEKFKINVKKSFMVGDSTRDILAGKCAGLKTILVKTGYGGKDGKYSVKPDFVSKNLMEAVSIIKKNAK</sequence>
<protein>
    <recommendedName>
        <fullName evidence="6 7">D,D-heptose 1,7-bisphosphate phosphatase</fullName>
        <ecNumber evidence="7">3.1.3.-</ecNumber>
    </recommendedName>
</protein>
<evidence type="ECO:0000256" key="4">
    <source>
        <dbReference type="ARBA" id="ARBA00022801"/>
    </source>
</evidence>
<dbReference type="InterPro" id="IPR004446">
    <property type="entry name" value="Heptose_bisP_phosphatase"/>
</dbReference>
<evidence type="ECO:0000256" key="7">
    <source>
        <dbReference type="PIRNR" id="PIRNR004682"/>
    </source>
</evidence>
<feature type="binding site" evidence="10">
    <location>
        <position position="133"/>
    </location>
    <ligand>
        <name>Mg(2+)</name>
        <dbReference type="ChEBI" id="CHEBI:18420"/>
    </ligand>
</feature>
<keyword evidence="10" id="KW-0460">Magnesium</keyword>
<dbReference type="Gene3D" id="3.40.50.1000">
    <property type="entry name" value="HAD superfamily/HAD-like"/>
    <property type="match status" value="1"/>
</dbReference>
<evidence type="ECO:0000313" key="11">
    <source>
        <dbReference type="EMBL" id="PIQ70372.1"/>
    </source>
</evidence>
<dbReference type="GO" id="GO:0016791">
    <property type="term" value="F:phosphatase activity"/>
    <property type="evidence" value="ECO:0007669"/>
    <property type="project" value="InterPro"/>
</dbReference>
<feature type="site" description="Stabilizes the phosphoryl group" evidence="9">
    <location>
        <position position="50"/>
    </location>
</feature>
<evidence type="ECO:0000256" key="6">
    <source>
        <dbReference type="ARBA" id="ARBA00031828"/>
    </source>
</evidence>
<name>A0A2H0KGK4_9BACT</name>
<evidence type="ECO:0000313" key="12">
    <source>
        <dbReference type="Proteomes" id="UP000231371"/>
    </source>
</evidence>
<dbReference type="InterPro" id="IPR036412">
    <property type="entry name" value="HAD-like_sf"/>
</dbReference>
<dbReference type="GO" id="GO:0005975">
    <property type="term" value="P:carbohydrate metabolic process"/>
    <property type="evidence" value="ECO:0007669"/>
    <property type="project" value="InterPro"/>
</dbReference>
<feature type="active site" description="Proton donor" evidence="8">
    <location>
        <position position="10"/>
    </location>
</feature>
<feature type="site" description="Contributes to substrate recognition" evidence="9">
    <location>
        <position position="107"/>
    </location>
</feature>
<comment type="similarity">
    <text evidence="7">Belongs to the gmhB family.</text>
</comment>
<dbReference type="InterPro" id="IPR023214">
    <property type="entry name" value="HAD_sf"/>
</dbReference>
<feature type="binding site" evidence="10">
    <location>
        <position position="91"/>
    </location>
    <ligand>
        <name>Zn(2+)</name>
        <dbReference type="ChEBI" id="CHEBI:29105"/>
    </ligand>
</feature>
<dbReference type="EC" id="3.1.3.-" evidence="7"/>
<feature type="binding site" evidence="10">
    <location>
        <position position="104"/>
    </location>
    <ligand>
        <name>Zn(2+)</name>
        <dbReference type="ChEBI" id="CHEBI:29105"/>
    </ligand>
</feature>
<feature type="site" description="Stabilizes the phosphoryl group" evidence="9">
    <location>
        <position position="108"/>
    </location>
</feature>
<dbReference type="CDD" id="cd07503">
    <property type="entry name" value="HAD_HisB-N"/>
    <property type="match status" value="1"/>
</dbReference>
<evidence type="ECO:0000256" key="8">
    <source>
        <dbReference type="PIRSR" id="PIRSR004682-1"/>
    </source>
</evidence>
<keyword evidence="4 7" id="KW-0378">Hydrolase</keyword>
<feature type="binding site" evidence="10">
    <location>
        <position position="8"/>
    </location>
    <ligand>
        <name>Mg(2+)</name>
        <dbReference type="ChEBI" id="CHEBI:18420"/>
    </ligand>
</feature>
<feature type="active site" description="Nucleophile" evidence="8">
    <location>
        <position position="8"/>
    </location>
</feature>
<comment type="subcellular location">
    <subcellularLocation>
        <location evidence="1 7">Cytoplasm</location>
    </subcellularLocation>
</comment>
<evidence type="ECO:0000256" key="5">
    <source>
        <dbReference type="ARBA" id="ARBA00023277"/>
    </source>
</evidence>
<feature type="binding site" evidence="10">
    <location>
        <position position="10"/>
    </location>
    <ligand>
        <name>Mg(2+)</name>
        <dbReference type="ChEBI" id="CHEBI:18420"/>
    </ligand>
</feature>
<comment type="cofactor">
    <cofactor evidence="10">
        <name>Mg(2+)</name>
        <dbReference type="ChEBI" id="CHEBI:18420"/>
    </cofactor>
</comment>